<keyword evidence="2" id="KW-1185">Reference proteome</keyword>
<evidence type="ECO:0000313" key="1">
    <source>
        <dbReference type="EMBL" id="ACV50068.1"/>
    </source>
</evidence>
<dbReference type="PANTHER" id="PTHR35861">
    <property type="match status" value="1"/>
</dbReference>
<dbReference type="RefSeq" id="YP_003358900.1">
    <property type="nucleotide sequence ID" value="NC_013697.1"/>
</dbReference>
<dbReference type="PANTHER" id="PTHR35861:SF2">
    <property type="entry name" value="FELS-2 PROPHAGE PROTEIN"/>
    <property type="match status" value="1"/>
</dbReference>
<dbReference type="OrthoDB" id="879at10239"/>
<dbReference type="Gene3D" id="3.40.50.11780">
    <property type="match status" value="2"/>
</dbReference>
<name>C9DG17_BPW14</name>
<proteinExistence type="predicted"/>
<evidence type="ECO:0000313" key="2">
    <source>
        <dbReference type="Proteomes" id="UP000008986"/>
    </source>
</evidence>
<organism evidence="1 2">
    <name type="scientific">Delftia phage PhiW-14</name>
    <name type="common">Deftia acidovorans bacteriophage phiW-14</name>
    <dbReference type="NCBI Taxonomy" id="665032"/>
    <lineage>
        <taxon>Viruses</taxon>
        <taxon>Duplodnaviria</taxon>
        <taxon>Heunggongvirae</taxon>
        <taxon>Uroviricota</taxon>
        <taxon>Caudoviricetes</taxon>
        <taxon>Ionavirus</taxon>
        <taxon>Ionavirus W14</taxon>
    </lineage>
</organism>
<reference evidence="2" key="1">
    <citation type="submission" date="2009-07" db="EMBL/GenBank/DDBJ databases">
        <authorList>
            <person name="Kropinski A.M."/>
            <person name="Villegas A."/>
            <person name="Lingohr E.J."/>
        </authorList>
    </citation>
    <scope>NUCLEOTIDE SEQUENCE [LARGE SCALE GENOMIC DNA]</scope>
</reference>
<accession>C9DG17</accession>
<dbReference type="EMBL" id="GQ357915">
    <property type="protein sequence ID" value="ACV50068.1"/>
    <property type="molecule type" value="Genomic_DNA"/>
</dbReference>
<gene>
    <name evidence="1" type="primary">46</name>
</gene>
<sequence>MAFYISPSVNIFESDFQSLAVVQQADYIGGSAGYTPWGPAGTPVLITGGEAELVTKFHKPDESTYLDMLTSIDFLTYSAKMWFTRVVGKNAKNATAVGEAVLINNEDDFDGSIHPGQTVIARYPGSLGNGLTLDIADAARFPTWEFAQAFEYVPGAGEYAVAVVDGSGRFSGQGRSKQRESLSVYGEVDASPTREVRSLKFAGGPATKTYAITDFKLSITDHAKGGEVPIGDLMVPFMPGESDTDVYPRIVAAMMKQPALFMPSSVGYNYMGAFAIKYDYEDLVGESVLISGSGSANALNKQTRAGDGQVSSSVIFADFTFTIAEADTSAAVSQKFVTASATSQVITNVAYDSTNDIVTYHLVAKGPQAAIPVPAERQGITMVETVVSNGSPGNDVITVFGANVLVTAQMTTAQVASAIATALAANADFSEEFEDIRVERTTIHFAHKEAGLKPVLVTPETQAGLEFTYGVSVQGQLGTLLERYEIQTTKPGDKFADGTLKNIFDSLRQSSRYVYWADRAQPFAAGTIELSGGVDDYTVSKETGIKLLDNAEALDVNYVWIAGNISEQKALVDVVETRRDVVGHLSPQFRNVVNNKGRETEAVHDWRVNQVNRDSTYLFNNDNWGLIYDKYNDKDRWIPICGGTAGLQARAALNGYPWTNFSGHQRGLYKNYKRMAWSANKGSRDTLYKVGVNSAVTFPGEGMVLYGDKMSTQRPSSFSRVNTRMAFIVAQKSLANFSRQYLFEINDPYTRNQWLNAARPFLRNMVAGRAFEDFQLICDDRNNGPDVRAENRMVGHIRIRPLYSINWIDLHFDAVRPGINFDEVELT</sequence>
<protein>
    <submittedName>
        <fullName evidence="1">Gp18 tail sheath protein</fullName>
    </submittedName>
</protein>
<dbReference type="InterPro" id="IPR052042">
    <property type="entry name" value="Tail_sheath_structural"/>
</dbReference>
<dbReference type="GeneID" id="8683992"/>
<dbReference type="Proteomes" id="UP000008986">
    <property type="component" value="Segment"/>
</dbReference>
<dbReference type="KEGG" id="vg:8683992"/>
<organismHost>
    <name type="scientific">Delftia acidovorans</name>
    <name type="common">Pseudomonas acidovorans</name>
    <name type="synonym">Comamonas acidovorans</name>
    <dbReference type="NCBI Taxonomy" id="80866"/>
</organismHost>